<dbReference type="OrthoDB" id="1046782at2759"/>
<keyword evidence="1" id="KW-0732">Signal</keyword>
<keyword evidence="3" id="KW-1185">Reference proteome</keyword>
<dbReference type="PANTHER" id="PTHR13593">
    <property type="match status" value="1"/>
</dbReference>
<feature type="chain" id="PRO_5004893422" description="Phosphatidylinositol-specific phospholipase C X domain-containing protein" evidence="1">
    <location>
        <begin position="17"/>
        <end position="746"/>
    </location>
</feature>
<protein>
    <recommendedName>
        <fullName evidence="4">Phosphatidylinositol-specific phospholipase C X domain-containing protein</fullName>
    </recommendedName>
</protein>
<sequence>MRLLPYFPQLLAVAHALVPSPRSPYASGPQDTDLDLYNLYKYALRNSTMYRRGLGTSADIYFINDWPDAVSFTTSEHRYMSTNPPASIPLAPFSASKKYSIEANAWIPLQSSYKLAMKTASSSESSIHVDIGMAPFKTARTADSKNPEFQAGTILAPAKILAKGRDFDFYFFAGPGTLAPLINSLLDANTAAVSASIKKSPLQAKISSDVEIALKEIANPSLKCTYASVTPMEAGNKNMWNINLIVDITAEAKMNVRFKKVKQDANLKVKDLSILVTAQVDLGQLTSVDSRQATKIGLTVSTFKISIGDIKVDGDILVDIVGRLYPVFAPVLRLPYKLASIINTSENPQILKFLNDGLTSLGTTPIITRRWALKNFVPRNLIKRLLSLSFGFIPKKRSPRKESADMATWMSTPTIQSRKLSDIYIPGTHDSAAYAFYHVLSLIKYPDIAFLWDLEYYLPAPSDGSFNPLTSTPVHLGPVLGGHVMNSIAHIAKAQPKDIGAQLTGGIRHFDLRIYYDATADQFYSQHGLRTRATLAQIIAQTQVFLSKPGTRELVTLVVSHTNLNNDFTLEDGTVITAAEVQAKFVDVIRPLEPWVYMPDSAQGAAKFDFQALKDTTLARITQSGNKVLILTPEFVLPELSVNSEGWQIVPPSGTGLKPRRLYGISTAAALTVGEIVGNVMRGLSGQDEVDMLEEKAKEANARIETAVRTLEGQAGGKLQVVSVDWWEHGAYEQTAAQVVVGLNNI</sequence>
<evidence type="ECO:0000256" key="1">
    <source>
        <dbReference type="SAM" id="SignalP"/>
    </source>
</evidence>
<evidence type="ECO:0000313" key="2">
    <source>
        <dbReference type="EMBL" id="EWC46695.1"/>
    </source>
</evidence>
<dbReference type="InterPro" id="IPR017946">
    <property type="entry name" value="PLC-like_Pdiesterase_TIM-brl"/>
</dbReference>
<dbReference type="PANTHER" id="PTHR13593:SF113">
    <property type="entry name" value="SI:DKEY-266F7.9"/>
    <property type="match status" value="1"/>
</dbReference>
<dbReference type="HOGENOM" id="CLU_373460_0_0_1"/>
<evidence type="ECO:0008006" key="4">
    <source>
        <dbReference type="Google" id="ProtNLM"/>
    </source>
</evidence>
<dbReference type="Gene3D" id="3.20.20.190">
    <property type="entry name" value="Phosphatidylinositol (PI) phosphodiesterase"/>
    <property type="match status" value="1"/>
</dbReference>
<organism evidence="2 3">
    <name type="scientific">Drechslerella stenobrocha 248</name>
    <dbReference type="NCBI Taxonomy" id="1043628"/>
    <lineage>
        <taxon>Eukaryota</taxon>
        <taxon>Fungi</taxon>
        <taxon>Dikarya</taxon>
        <taxon>Ascomycota</taxon>
        <taxon>Pezizomycotina</taxon>
        <taxon>Orbiliomycetes</taxon>
        <taxon>Orbiliales</taxon>
        <taxon>Orbiliaceae</taxon>
        <taxon>Drechslerella</taxon>
    </lineage>
</organism>
<gene>
    <name evidence="2" type="ORF">DRE_04182</name>
</gene>
<dbReference type="EMBL" id="KI966416">
    <property type="protein sequence ID" value="EWC46695.1"/>
    <property type="molecule type" value="Genomic_DNA"/>
</dbReference>
<name>W7IC72_9PEZI</name>
<dbReference type="Proteomes" id="UP000024837">
    <property type="component" value="Unassembled WGS sequence"/>
</dbReference>
<dbReference type="AlphaFoldDB" id="W7IC72"/>
<feature type="signal peptide" evidence="1">
    <location>
        <begin position="1"/>
        <end position="16"/>
    </location>
</feature>
<dbReference type="GO" id="GO:0008081">
    <property type="term" value="F:phosphoric diester hydrolase activity"/>
    <property type="evidence" value="ECO:0007669"/>
    <property type="project" value="InterPro"/>
</dbReference>
<dbReference type="InterPro" id="IPR051057">
    <property type="entry name" value="PI-PLC_domain"/>
</dbReference>
<accession>W7IC72</accession>
<proteinExistence type="predicted"/>
<reference evidence="2 3" key="1">
    <citation type="submission" date="2013-05" db="EMBL/GenBank/DDBJ databases">
        <title>Drechslerella stenobrocha genome reveals carnivorous origination and mechanical trapping mechanism of predatory fungi.</title>
        <authorList>
            <person name="Liu X."/>
            <person name="Zhang W."/>
            <person name="Liu K."/>
        </authorList>
    </citation>
    <scope>NUCLEOTIDE SEQUENCE [LARGE SCALE GENOMIC DNA]</scope>
    <source>
        <strain evidence="2 3">248</strain>
    </source>
</reference>
<evidence type="ECO:0000313" key="3">
    <source>
        <dbReference type="Proteomes" id="UP000024837"/>
    </source>
</evidence>
<dbReference type="GO" id="GO:0006629">
    <property type="term" value="P:lipid metabolic process"/>
    <property type="evidence" value="ECO:0007669"/>
    <property type="project" value="InterPro"/>
</dbReference>
<dbReference type="SUPFAM" id="SSF51695">
    <property type="entry name" value="PLC-like phosphodiesterases"/>
    <property type="match status" value="1"/>
</dbReference>